<name>G2E0G5_9GAMM</name>
<dbReference type="GO" id="GO:0006508">
    <property type="term" value="P:proteolysis"/>
    <property type="evidence" value="ECO:0007669"/>
    <property type="project" value="InterPro"/>
</dbReference>
<dbReference type="RefSeq" id="WP_007040492.1">
    <property type="nucleotide sequence ID" value="NZ_AFWT01000010.1"/>
</dbReference>
<accession>G2E0G5</accession>
<organism evidence="3 4">
    <name type="scientific">Thiorhodococcus drewsii AZ1</name>
    <dbReference type="NCBI Taxonomy" id="765913"/>
    <lineage>
        <taxon>Bacteria</taxon>
        <taxon>Pseudomonadati</taxon>
        <taxon>Pseudomonadota</taxon>
        <taxon>Gammaproteobacteria</taxon>
        <taxon>Chromatiales</taxon>
        <taxon>Chromatiaceae</taxon>
        <taxon>Thiorhodococcus</taxon>
    </lineage>
</organism>
<feature type="domain" description="Peptidase S1" evidence="2">
    <location>
        <begin position="22"/>
        <end position="262"/>
    </location>
</feature>
<dbReference type="InterPro" id="IPR043504">
    <property type="entry name" value="Peptidase_S1_PA_chymotrypsin"/>
</dbReference>
<evidence type="ECO:0000313" key="3">
    <source>
        <dbReference type="EMBL" id="EGV31893.1"/>
    </source>
</evidence>
<dbReference type="eggNOG" id="COG0265">
    <property type="taxonomic scope" value="Bacteria"/>
</dbReference>
<dbReference type="InterPro" id="IPR009003">
    <property type="entry name" value="Peptidase_S1_PA"/>
</dbReference>
<protein>
    <submittedName>
        <fullName evidence="3">Peptidase S1 and S6 chymotrypsin/Hap</fullName>
    </submittedName>
</protein>
<dbReference type="Pfam" id="PF13365">
    <property type="entry name" value="Trypsin_2"/>
    <property type="match status" value="1"/>
</dbReference>
<dbReference type="EMBL" id="AFWT01000010">
    <property type="protein sequence ID" value="EGV31893.1"/>
    <property type="molecule type" value="Genomic_DNA"/>
</dbReference>
<evidence type="ECO:0000313" key="4">
    <source>
        <dbReference type="Proteomes" id="UP000004200"/>
    </source>
</evidence>
<dbReference type="OrthoDB" id="5763437at2"/>
<feature type="signal peptide" evidence="1">
    <location>
        <begin position="1"/>
        <end position="21"/>
    </location>
</feature>
<dbReference type="PROSITE" id="PS00134">
    <property type="entry name" value="TRYPSIN_HIS"/>
    <property type="match status" value="1"/>
</dbReference>
<proteinExistence type="predicted"/>
<comment type="caution">
    <text evidence="3">The sequence shown here is derived from an EMBL/GenBank/DDBJ whole genome shotgun (WGS) entry which is preliminary data.</text>
</comment>
<dbReference type="SUPFAM" id="SSF50494">
    <property type="entry name" value="Trypsin-like serine proteases"/>
    <property type="match status" value="1"/>
</dbReference>
<dbReference type="SMART" id="SM00020">
    <property type="entry name" value="Tryp_SPc"/>
    <property type="match status" value="1"/>
</dbReference>
<dbReference type="InterPro" id="IPR018114">
    <property type="entry name" value="TRYPSIN_HIS"/>
</dbReference>
<dbReference type="PROSITE" id="PS50240">
    <property type="entry name" value="TRYPSIN_DOM"/>
    <property type="match status" value="1"/>
</dbReference>
<gene>
    <name evidence="3" type="ORF">ThidrDRAFT_1778</name>
</gene>
<dbReference type="AlphaFoldDB" id="G2E0G5"/>
<evidence type="ECO:0000256" key="1">
    <source>
        <dbReference type="SAM" id="SignalP"/>
    </source>
</evidence>
<dbReference type="GO" id="GO:0004252">
    <property type="term" value="F:serine-type endopeptidase activity"/>
    <property type="evidence" value="ECO:0007669"/>
    <property type="project" value="InterPro"/>
</dbReference>
<dbReference type="InterPro" id="IPR001254">
    <property type="entry name" value="Trypsin_dom"/>
</dbReference>
<keyword evidence="1" id="KW-0732">Signal</keyword>
<reference evidence="3 4" key="1">
    <citation type="submission" date="2011-06" db="EMBL/GenBank/DDBJ databases">
        <title>The draft genome of Thiorhodococcus drewsii AZ1.</title>
        <authorList>
            <consortium name="US DOE Joint Genome Institute (JGI-PGF)"/>
            <person name="Lucas S."/>
            <person name="Han J."/>
            <person name="Lapidus A."/>
            <person name="Cheng J.-F."/>
            <person name="Goodwin L."/>
            <person name="Pitluck S."/>
            <person name="Peters L."/>
            <person name="Land M.L."/>
            <person name="Hauser L."/>
            <person name="Vogl K."/>
            <person name="Liu Z."/>
            <person name="Imhoff J."/>
            <person name="Thiel V."/>
            <person name="Frigaard N.-U."/>
            <person name="Bryant D.A."/>
            <person name="Woyke T.J."/>
        </authorList>
    </citation>
    <scope>NUCLEOTIDE SEQUENCE [LARGE SCALE GENOMIC DNA]</scope>
    <source>
        <strain evidence="3 4">AZ1</strain>
    </source>
</reference>
<dbReference type="Gene3D" id="2.40.10.10">
    <property type="entry name" value="Trypsin-like serine proteases"/>
    <property type="match status" value="1"/>
</dbReference>
<keyword evidence="4" id="KW-1185">Reference proteome</keyword>
<feature type="chain" id="PRO_5003428271" evidence="1">
    <location>
        <begin position="22"/>
        <end position="307"/>
    </location>
</feature>
<dbReference type="Proteomes" id="UP000004200">
    <property type="component" value="Unassembled WGS sequence"/>
</dbReference>
<dbReference type="STRING" id="765913.ThidrDRAFT_1778"/>
<evidence type="ECO:0000259" key="2">
    <source>
        <dbReference type="PROSITE" id="PS50240"/>
    </source>
</evidence>
<sequence>MRSILRTLPIFLLLWSSSAAALLGGRIDDAGRYPSVVALGDGPNLHCSATKIGPDRFLTAAHCVVDTSKGGLDDAFRTGQRLFISNRVEPKVPEDLVAVTVREIRLHPSYEQALRRFYAYKESKLRDYRERYSGEDLTRRIRALERDNHFTPRFPDVAILLVAESTPEIPIGKVDCTPLHAGDSVEILGYGYESLKGMALSRHMRPYGRRNRGRSQVIRVDAVNFYSYGGEMRPGSASLSPGDSGGPVLRNGRIVGVNGTVYGLSRLDMARSNMSVNLSGLGSNSGIGCRRFFGLSSGSVSAAKSAD</sequence>